<dbReference type="PhylomeDB" id="A0A0G4GW99"/>
<feature type="chain" id="PRO_5005190582" evidence="1">
    <location>
        <begin position="22"/>
        <end position="252"/>
    </location>
</feature>
<name>A0A0G4GW99_VITBC</name>
<accession>A0A0G4GW99</accession>
<evidence type="ECO:0000256" key="1">
    <source>
        <dbReference type="SAM" id="SignalP"/>
    </source>
</evidence>
<dbReference type="EMBL" id="CDMY01000850">
    <property type="protein sequence ID" value="CEM35283.1"/>
    <property type="molecule type" value="Genomic_DNA"/>
</dbReference>
<sequence>MMGCKYLLLLLALAVVPLSSARSRLLPGLGLSSVFGGGGAAAPPAGIAPEEEVAPEEEAGPLTSLDSLIDDLHKESVRLDQEIAGLKVQGATLPEERALKTPLPDVKSTLEADKRAPPAVIVVEPEGPSAEERLAALKKRDCEYERDLIKLQQEGSTPATSESTSDLMRDEERVLDAMILVVGRNLKRLFDERDRRLHASPTAAARLARAPCVGGGALSRLGGASSLSAIEDDITRLQTQLADLQRRRAALG</sequence>
<dbReference type="VEuPathDB" id="CryptoDB:Vbra_18883"/>
<evidence type="ECO:0000313" key="2">
    <source>
        <dbReference type="EMBL" id="CEM35283.1"/>
    </source>
</evidence>
<dbReference type="AlphaFoldDB" id="A0A0G4GW99"/>
<gene>
    <name evidence="2" type="ORF">Vbra_18883</name>
</gene>
<evidence type="ECO:0000313" key="3">
    <source>
        <dbReference type="Proteomes" id="UP000041254"/>
    </source>
</evidence>
<organism evidence="2 3">
    <name type="scientific">Vitrella brassicaformis (strain CCMP3155)</name>
    <dbReference type="NCBI Taxonomy" id="1169540"/>
    <lineage>
        <taxon>Eukaryota</taxon>
        <taxon>Sar</taxon>
        <taxon>Alveolata</taxon>
        <taxon>Colpodellida</taxon>
        <taxon>Vitrellaceae</taxon>
        <taxon>Vitrella</taxon>
    </lineage>
</organism>
<dbReference type="Proteomes" id="UP000041254">
    <property type="component" value="Unassembled WGS sequence"/>
</dbReference>
<protein>
    <submittedName>
        <fullName evidence="2">Uncharacterized protein</fullName>
    </submittedName>
</protein>
<feature type="signal peptide" evidence="1">
    <location>
        <begin position="1"/>
        <end position="21"/>
    </location>
</feature>
<keyword evidence="3" id="KW-1185">Reference proteome</keyword>
<keyword evidence="1" id="KW-0732">Signal</keyword>
<reference evidence="2 3" key="1">
    <citation type="submission" date="2014-11" db="EMBL/GenBank/DDBJ databases">
        <authorList>
            <person name="Zhu J."/>
            <person name="Qi W."/>
            <person name="Song R."/>
        </authorList>
    </citation>
    <scope>NUCLEOTIDE SEQUENCE [LARGE SCALE GENOMIC DNA]</scope>
</reference>
<proteinExistence type="predicted"/>
<dbReference type="InParanoid" id="A0A0G4GW99"/>